<feature type="transmembrane region" description="Helical" evidence="1">
    <location>
        <begin position="93"/>
        <end position="112"/>
    </location>
</feature>
<evidence type="ECO:0000313" key="3">
    <source>
        <dbReference type="Proteomes" id="UP000005710"/>
    </source>
</evidence>
<feature type="transmembrane region" description="Helical" evidence="1">
    <location>
        <begin position="151"/>
        <end position="172"/>
    </location>
</feature>
<organism evidence="2 3">
    <name type="scientific">Thermaerobacter subterraneus DSM 13965</name>
    <dbReference type="NCBI Taxonomy" id="867903"/>
    <lineage>
        <taxon>Bacteria</taxon>
        <taxon>Bacillati</taxon>
        <taxon>Bacillota</taxon>
        <taxon>Clostridia</taxon>
        <taxon>Eubacteriales</taxon>
        <taxon>Clostridiales Family XVII. Incertae Sedis</taxon>
        <taxon>Thermaerobacter</taxon>
    </lineage>
</organism>
<feature type="transmembrane region" description="Helical" evidence="1">
    <location>
        <begin position="124"/>
        <end position="145"/>
    </location>
</feature>
<feature type="transmembrane region" description="Helical" evidence="1">
    <location>
        <begin position="244"/>
        <end position="266"/>
    </location>
</feature>
<dbReference type="Proteomes" id="UP000005710">
    <property type="component" value="Unassembled WGS sequence"/>
</dbReference>
<dbReference type="AlphaFoldDB" id="K6PQ78"/>
<keyword evidence="3" id="KW-1185">Reference proteome</keyword>
<reference evidence="2" key="2">
    <citation type="submission" date="2012-10" db="EMBL/GenBank/DDBJ databases">
        <title>Improved high-quality draft of Thermaerobacter subterraneus C21, DSM 13965.</title>
        <authorList>
            <consortium name="DOE Joint Genome Institute"/>
            <person name="Eisen J."/>
            <person name="Huntemann M."/>
            <person name="Wei C.-L."/>
            <person name="Han J."/>
            <person name="Detter J.C."/>
            <person name="Han C."/>
            <person name="Tapia R."/>
            <person name="Chen A."/>
            <person name="Kyrpides N."/>
            <person name="Mavromatis K."/>
            <person name="Markowitz V."/>
            <person name="Szeto E."/>
            <person name="Ivanova N."/>
            <person name="Mikhailova N."/>
            <person name="Ovchinnikova G."/>
            <person name="Pagani I."/>
            <person name="Pati A."/>
            <person name="Goodwin L."/>
            <person name="Nordberg H.P."/>
            <person name="Cantor M.N."/>
            <person name="Hua S.X."/>
            <person name="Woyke T."/>
            <person name="Eisen J."/>
            <person name="Klenk H.-P."/>
        </authorList>
    </citation>
    <scope>NUCLEOTIDE SEQUENCE [LARGE SCALE GENOMIC DNA]</scope>
    <source>
        <strain evidence="2">DSM 13965</strain>
    </source>
</reference>
<dbReference type="EMBL" id="AENY02000002">
    <property type="protein sequence ID" value="EKP95082.1"/>
    <property type="molecule type" value="Genomic_DNA"/>
</dbReference>
<evidence type="ECO:0000256" key="1">
    <source>
        <dbReference type="SAM" id="Phobius"/>
    </source>
</evidence>
<feature type="transmembrane region" description="Helical" evidence="1">
    <location>
        <begin position="184"/>
        <end position="201"/>
    </location>
</feature>
<dbReference type="HOGENOM" id="CLU_1008095_0_0_9"/>
<keyword evidence="1" id="KW-0472">Membrane</keyword>
<reference evidence="2" key="1">
    <citation type="submission" date="2010-10" db="EMBL/GenBank/DDBJ databases">
        <authorList>
            <consortium name="US DOE Joint Genome Institute (JGI-PGF)"/>
            <person name="Lucas S."/>
            <person name="Copeland A."/>
            <person name="Lapidus A."/>
            <person name="Bruce D."/>
            <person name="Goodwin L."/>
            <person name="Pitluck S."/>
            <person name="Kyrpides N."/>
            <person name="Mavromatis K."/>
            <person name="Detter J.C."/>
            <person name="Han C."/>
            <person name="Land M."/>
            <person name="Hauser L."/>
            <person name="Markowitz V."/>
            <person name="Cheng J.-F."/>
            <person name="Hugenholtz P."/>
            <person name="Woyke T."/>
            <person name="Wu D."/>
            <person name="Pukall R."/>
            <person name="Wahrenburg C."/>
            <person name="Brambilla E."/>
            <person name="Klenk H.-P."/>
            <person name="Eisen J.A."/>
        </authorList>
    </citation>
    <scope>NUCLEOTIDE SEQUENCE [LARGE SCALE GENOMIC DNA]</scope>
    <source>
        <strain evidence="2">DSM 13965</strain>
    </source>
</reference>
<proteinExistence type="predicted"/>
<feature type="transmembrane region" description="Helical" evidence="1">
    <location>
        <begin position="6"/>
        <end position="33"/>
    </location>
</feature>
<evidence type="ECO:0000313" key="2">
    <source>
        <dbReference type="EMBL" id="EKP95082.1"/>
    </source>
</evidence>
<name>K6PQ78_9FIRM</name>
<protein>
    <submittedName>
        <fullName evidence="2">Uncharacterized protein</fullName>
    </submittedName>
</protein>
<accession>K6PQ78</accession>
<gene>
    <name evidence="2" type="ORF">ThesuDRAFT_00811</name>
</gene>
<feature type="transmembrane region" description="Helical" evidence="1">
    <location>
        <begin position="207"/>
        <end position="232"/>
    </location>
</feature>
<keyword evidence="1" id="KW-0812">Transmembrane</keyword>
<comment type="caution">
    <text evidence="2">The sequence shown here is derived from an EMBL/GenBank/DDBJ whole genome shotgun (WGS) entry which is preliminary data.</text>
</comment>
<sequence>MIRIPVTAWWFPLAGLGWGLVLYGLPLVLGLALSRLPGRGGGQPGPRGRPRSWPGGTTGGRGLAAGFFTYLLLSNWLATLGLGLEGPGWGRGLWLQAAFLAAFLIPAYAGWLRPGGQMGRRVGWTWAAALGLDGAAGAWVVRAALEAGGLAAAPAAALAAARLLLAWGLGLLLADGRRPPRRQLLAGGVVAGLPPLLTAVLPAGAGLVAWSLVLRAAAAGLVLSGLAGGRLVPGARRLRGEAQWAFALAMAAAMAAMFLLAQWMALPLGPGGAVLP</sequence>
<keyword evidence="1" id="KW-1133">Transmembrane helix</keyword>
<feature type="transmembrane region" description="Helical" evidence="1">
    <location>
        <begin position="53"/>
        <end position="73"/>
    </location>
</feature>